<name>A0A6A6RVZ9_9PLEO</name>
<dbReference type="EMBL" id="MU006786">
    <property type="protein sequence ID" value="KAF2639520.1"/>
    <property type="molecule type" value="Genomic_DNA"/>
</dbReference>
<evidence type="ECO:0008006" key="3">
    <source>
        <dbReference type="Google" id="ProtNLM"/>
    </source>
</evidence>
<organism evidence="1 2">
    <name type="scientific">Massarina eburnea CBS 473.64</name>
    <dbReference type="NCBI Taxonomy" id="1395130"/>
    <lineage>
        <taxon>Eukaryota</taxon>
        <taxon>Fungi</taxon>
        <taxon>Dikarya</taxon>
        <taxon>Ascomycota</taxon>
        <taxon>Pezizomycotina</taxon>
        <taxon>Dothideomycetes</taxon>
        <taxon>Pleosporomycetidae</taxon>
        <taxon>Pleosporales</taxon>
        <taxon>Massarineae</taxon>
        <taxon>Massarinaceae</taxon>
        <taxon>Massarina</taxon>
    </lineage>
</organism>
<gene>
    <name evidence="1" type="ORF">P280DRAFT_480962</name>
</gene>
<dbReference type="Proteomes" id="UP000799753">
    <property type="component" value="Unassembled WGS sequence"/>
</dbReference>
<reference evidence="1" key="1">
    <citation type="journal article" date="2020" name="Stud. Mycol.">
        <title>101 Dothideomycetes genomes: a test case for predicting lifestyles and emergence of pathogens.</title>
        <authorList>
            <person name="Haridas S."/>
            <person name="Albert R."/>
            <person name="Binder M."/>
            <person name="Bloem J."/>
            <person name="Labutti K."/>
            <person name="Salamov A."/>
            <person name="Andreopoulos B."/>
            <person name="Baker S."/>
            <person name="Barry K."/>
            <person name="Bills G."/>
            <person name="Bluhm B."/>
            <person name="Cannon C."/>
            <person name="Castanera R."/>
            <person name="Culley D."/>
            <person name="Daum C."/>
            <person name="Ezra D."/>
            <person name="Gonzalez J."/>
            <person name="Henrissat B."/>
            <person name="Kuo A."/>
            <person name="Liang C."/>
            <person name="Lipzen A."/>
            <person name="Lutzoni F."/>
            <person name="Magnuson J."/>
            <person name="Mondo S."/>
            <person name="Nolan M."/>
            <person name="Ohm R."/>
            <person name="Pangilinan J."/>
            <person name="Park H.-J."/>
            <person name="Ramirez L."/>
            <person name="Alfaro M."/>
            <person name="Sun H."/>
            <person name="Tritt A."/>
            <person name="Yoshinaga Y."/>
            <person name="Zwiers L.-H."/>
            <person name="Turgeon B."/>
            <person name="Goodwin S."/>
            <person name="Spatafora J."/>
            <person name="Crous P."/>
            <person name="Grigoriev I."/>
        </authorList>
    </citation>
    <scope>NUCLEOTIDE SEQUENCE</scope>
    <source>
        <strain evidence="1">CBS 473.64</strain>
    </source>
</reference>
<proteinExistence type="predicted"/>
<dbReference type="AlphaFoldDB" id="A0A6A6RVZ9"/>
<keyword evidence="2" id="KW-1185">Reference proteome</keyword>
<protein>
    <recommendedName>
        <fullName evidence="3">F-box domain-containing protein</fullName>
    </recommendedName>
</protein>
<evidence type="ECO:0000313" key="1">
    <source>
        <dbReference type="EMBL" id="KAF2639520.1"/>
    </source>
</evidence>
<dbReference type="OrthoDB" id="5314997at2759"/>
<evidence type="ECO:0000313" key="2">
    <source>
        <dbReference type="Proteomes" id="UP000799753"/>
    </source>
</evidence>
<accession>A0A6A6RVZ9</accession>
<sequence length="229" mass="26441">MDREQPSRFLRLPTELRLMIYERIDCEVHYHSAGFPMTEPSRRISIVVRSVPTSLLLTCHQVHSEADKIMQKEIQTSIVDQQPEIQVRNLTPVSMQLNALDHVLDILMKTFNGTRDQVILQTFTLPYTPNAQHHLANLPQFHATALMKALESPRTKDMLRAISFHCRIKEETLTKFVQQTIRQLLRAHRPDIYIRGESVNDGAAIAAMCMTQFHETGVGIFYNQLKHKN</sequence>